<name>A0AAJ8JX63_9TREE</name>
<gene>
    <name evidence="1" type="ORF">L203_105300</name>
</gene>
<keyword evidence="2" id="KW-1185">Reference proteome</keyword>
<sequence>MQFSTRSLCLLFSLVAVTFLAAAFFTFPTYSKQLVTMSEQNVIVQFKKGSSVEDKQKAIQELKSKGAEVVKDDNINSPLMPFVVVTFSGDFSALESHFGSGSHEIVQNIEPDGIMHTQSFEYM</sequence>
<evidence type="ECO:0000313" key="2">
    <source>
        <dbReference type="Proteomes" id="UP000094043"/>
    </source>
</evidence>
<evidence type="ECO:0000313" key="1">
    <source>
        <dbReference type="EMBL" id="WVN90065.1"/>
    </source>
</evidence>
<accession>A0AAJ8JX63</accession>
<dbReference type="GeneID" id="91089509"/>
<proteinExistence type="predicted"/>
<dbReference type="InterPro" id="IPR037045">
    <property type="entry name" value="S8pro/Inhibitor_I9_sf"/>
</dbReference>
<dbReference type="EMBL" id="CP143789">
    <property type="protein sequence ID" value="WVN90065.1"/>
    <property type="molecule type" value="Genomic_DNA"/>
</dbReference>
<dbReference type="KEGG" id="cdep:91089509"/>
<dbReference type="Gene3D" id="3.30.70.80">
    <property type="entry name" value="Peptidase S8 propeptide/proteinase inhibitor I9"/>
    <property type="match status" value="1"/>
</dbReference>
<dbReference type="Proteomes" id="UP000094043">
    <property type="component" value="Chromosome 6"/>
</dbReference>
<reference evidence="1" key="3">
    <citation type="submission" date="2024-01" db="EMBL/GenBank/DDBJ databases">
        <authorList>
            <person name="Coelho M.A."/>
            <person name="David-Palma M."/>
            <person name="Shea T."/>
            <person name="Sun S."/>
            <person name="Cuomo C.A."/>
            <person name="Heitman J."/>
        </authorList>
    </citation>
    <scope>NUCLEOTIDE SEQUENCE</scope>
    <source>
        <strain evidence="1">CBS 7841</strain>
    </source>
</reference>
<reference evidence="1" key="2">
    <citation type="journal article" date="2022" name="Elife">
        <title>Obligate sexual reproduction of a homothallic fungus closely related to the Cryptococcus pathogenic species complex.</title>
        <authorList>
            <person name="Passer A.R."/>
            <person name="Clancey S.A."/>
            <person name="Shea T."/>
            <person name="David-Palma M."/>
            <person name="Averette A.F."/>
            <person name="Boekhout T."/>
            <person name="Porcel B.M."/>
            <person name="Nowrousian M."/>
            <person name="Cuomo C.A."/>
            <person name="Sun S."/>
            <person name="Heitman J."/>
            <person name="Coelho M.A."/>
        </authorList>
    </citation>
    <scope>NUCLEOTIDE SEQUENCE</scope>
    <source>
        <strain evidence="1">CBS 7841</strain>
    </source>
</reference>
<protein>
    <recommendedName>
        <fullName evidence="3">Inhibitor I9 domain-containing protein</fullName>
    </recommendedName>
</protein>
<organism evidence="1 2">
    <name type="scientific">Cryptococcus depauperatus CBS 7841</name>
    <dbReference type="NCBI Taxonomy" id="1295531"/>
    <lineage>
        <taxon>Eukaryota</taxon>
        <taxon>Fungi</taxon>
        <taxon>Dikarya</taxon>
        <taxon>Basidiomycota</taxon>
        <taxon>Agaricomycotina</taxon>
        <taxon>Tremellomycetes</taxon>
        <taxon>Tremellales</taxon>
        <taxon>Cryptococcaceae</taxon>
        <taxon>Cryptococcus</taxon>
    </lineage>
</organism>
<dbReference type="AlphaFoldDB" id="A0AAJ8JX63"/>
<evidence type="ECO:0008006" key="3">
    <source>
        <dbReference type="Google" id="ProtNLM"/>
    </source>
</evidence>
<reference evidence="1" key="1">
    <citation type="submission" date="2016-06" db="EMBL/GenBank/DDBJ databases">
        <authorList>
            <person name="Cuomo C."/>
            <person name="Litvintseva A."/>
            <person name="Heitman J."/>
            <person name="Chen Y."/>
            <person name="Sun S."/>
            <person name="Springer D."/>
            <person name="Dromer F."/>
            <person name="Young S."/>
            <person name="Zeng Q."/>
            <person name="Chapman S."/>
            <person name="Gujja S."/>
            <person name="Saif S."/>
            <person name="Birren B."/>
        </authorList>
    </citation>
    <scope>NUCLEOTIDE SEQUENCE</scope>
    <source>
        <strain evidence="1">CBS 7841</strain>
    </source>
</reference>
<dbReference type="RefSeq" id="XP_066070765.1">
    <property type="nucleotide sequence ID" value="XM_066214668.1"/>
</dbReference>